<dbReference type="EMBL" id="FR904241">
    <property type="protein sequence ID" value="CDG49030.1"/>
    <property type="molecule type" value="Genomic_DNA"/>
</dbReference>
<gene>
    <name evidence="1" type="ORF">SCTVLC_2387</name>
</gene>
<sequence>MLLFTQAETLFFTLSRIFSRPAANCSYDFYPYTTRKMWHSADIDLI</sequence>
<name>A0A068RDK7_9GAMM</name>
<proteinExistence type="predicted"/>
<dbReference type="AlphaFoldDB" id="A0A068RDK7"/>
<evidence type="ECO:0000313" key="1">
    <source>
        <dbReference type="EMBL" id="CDG49030.1"/>
    </source>
</evidence>
<protein>
    <submittedName>
        <fullName evidence="1">Uncharacterized protein</fullName>
    </submittedName>
</protein>
<reference evidence="1" key="1">
    <citation type="submission" date="2013-06" db="EMBL/GenBank/DDBJ databases">
        <authorList>
            <person name="Mazano-Marin A."/>
        </authorList>
    </citation>
    <scope>NUCLEOTIDE SEQUENCE</scope>
    <source>
        <strain evidence="1">SCt-VLC</strain>
    </source>
</reference>
<organism evidence="1">
    <name type="scientific">Serratia symbiotica SCt-VLC</name>
    <dbReference type="NCBI Taxonomy" id="1347341"/>
    <lineage>
        <taxon>Bacteria</taxon>
        <taxon>Pseudomonadati</taxon>
        <taxon>Pseudomonadota</taxon>
        <taxon>Gammaproteobacteria</taxon>
        <taxon>Enterobacterales</taxon>
        <taxon>Yersiniaceae</taxon>
        <taxon>Serratia</taxon>
        <taxon>Serratia symbiotica</taxon>
    </lineage>
</organism>
<accession>A0A068RDK7</accession>
<reference evidence="1" key="2">
    <citation type="journal article" date="2014" name="Genome Biol. Evol.">
        <title>Settling down: the genome of Serratia symbiotica from the aphid Cinara tujafilina zooms in on the process of accommodation to a cooperative intracellular life.</title>
        <authorList>
            <person name="Manzano-Marin A."/>
            <person name="Latorre A."/>
        </authorList>
    </citation>
    <scope>NUCLEOTIDE SEQUENCE</scope>
    <source>
        <strain evidence="1">SCt-VLC</strain>
    </source>
</reference>